<dbReference type="Proteomes" id="UP000240400">
    <property type="component" value="Unassembled WGS sequence"/>
</dbReference>
<comment type="caution">
    <text evidence="1">The sequence shown here is derived from an EMBL/GenBank/DDBJ whole genome shotgun (WGS) entry which is preliminary data.</text>
</comment>
<dbReference type="Gene3D" id="1.10.150.240">
    <property type="entry name" value="Putative phosphatase, domain 2"/>
    <property type="match status" value="1"/>
</dbReference>
<dbReference type="SFLD" id="SFLDS00003">
    <property type="entry name" value="Haloacid_Dehalogenase"/>
    <property type="match status" value="1"/>
</dbReference>
<dbReference type="SUPFAM" id="SSF56784">
    <property type="entry name" value="HAD-like"/>
    <property type="match status" value="1"/>
</dbReference>
<dbReference type="PANTHER" id="PTHR47478:SF1">
    <property type="entry name" value="PYRIMIDINE 5'-NUCLEOTIDASE YJJG"/>
    <property type="match status" value="1"/>
</dbReference>
<dbReference type="AlphaFoldDB" id="A0A2T4S7D3"/>
<sequence length="228" mass="26406">MKNNCLLIDFDDTIVDFHDAEAYAFHALTKKYNLHTDSNDLKKFMSVNQAHWEAFQQNRLTKEEVLSKRFEAYFGLHHINVNGQEADVIFRDELASAPIKYFMNTVETLKALKDTHDMYIVTNGVLETQERRIGRTELGNWFKGVFVSEQTGYQKPMPEFFDFVFNEIGEEKRECAMIVGDSITSDILGGINANIKTCWFNPRNKLNETDINPDFTIDSLDQLLKLTK</sequence>
<dbReference type="PANTHER" id="PTHR47478">
    <property type="match status" value="1"/>
</dbReference>
<reference evidence="1 2" key="1">
    <citation type="journal article" date="2016" name="Front. Microbiol.">
        <title>Comprehensive Phylogenetic Analysis of Bovine Non-aureus Staphylococci Species Based on Whole-Genome Sequencing.</title>
        <authorList>
            <person name="Naushad S."/>
            <person name="Barkema H.W."/>
            <person name="Luby C."/>
            <person name="Condas L.A."/>
            <person name="Nobrega D.B."/>
            <person name="Carson D.A."/>
            <person name="De Buck J."/>
        </authorList>
    </citation>
    <scope>NUCLEOTIDE SEQUENCE [LARGE SCALE GENOMIC DNA]</scope>
    <source>
        <strain evidence="1 2">SNUC 4337</strain>
    </source>
</reference>
<dbReference type="InterPro" id="IPR006439">
    <property type="entry name" value="HAD-SF_hydro_IA"/>
</dbReference>
<dbReference type="InterPro" id="IPR041492">
    <property type="entry name" value="HAD_2"/>
</dbReference>
<dbReference type="GO" id="GO:0008253">
    <property type="term" value="F:5'-nucleotidase activity"/>
    <property type="evidence" value="ECO:0007669"/>
    <property type="project" value="InterPro"/>
</dbReference>
<dbReference type="InterPro" id="IPR023214">
    <property type="entry name" value="HAD_sf"/>
</dbReference>
<proteinExistence type="predicted"/>
<name>A0A2T4S7D3_9STAP</name>
<accession>A0A2T4S7D3</accession>
<dbReference type="InterPro" id="IPR023198">
    <property type="entry name" value="PGP-like_dom2"/>
</dbReference>
<dbReference type="SFLD" id="SFLDG01129">
    <property type="entry name" value="C1.5:_HAD__Beta-PGM__Phosphata"/>
    <property type="match status" value="1"/>
</dbReference>
<protein>
    <submittedName>
        <fullName evidence="1">Noncanonical pyrimidine nucleotidase, YjjG family</fullName>
    </submittedName>
</protein>
<organism evidence="1 2">
    <name type="scientific">Staphylococcus nepalensis</name>
    <dbReference type="NCBI Taxonomy" id="214473"/>
    <lineage>
        <taxon>Bacteria</taxon>
        <taxon>Bacillati</taxon>
        <taxon>Bacillota</taxon>
        <taxon>Bacilli</taxon>
        <taxon>Bacillales</taxon>
        <taxon>Staphylococcaceae</taxon>
        <taxon>Staphylococcus</taxon>
    </lineage>
</organism>
<dbReference type="NCBIfam" id="TIGR01549">
    <property type="entry name" value="HAD-SF-IA-v1"/>
    <property type="match status" value="1"/>
</dbReference>
<dbReference type="Gene3D" id="3.40.50.1000">
    <property type="entry name" value="HAD superfamily/HAD-like"/>
    <property type="match status" value="1"/>
</dbReference>
<dbReference type="OrthoDB" id="9802350at2"/>
<dbReference type="NCBIfam" id="TIGR02254">
    <property type="entry name" value="YjjG_YfnB"/>
    <property type="match status" value="1"/>
</dbReference>
<evidence type="ECO:0000313" key="2">
    <source>
        <dbReference type="Proteomes" id="UP000240400"/>
    </source>
</evidence>
<gene>
    <name evidence="1" type="ORF">BUZ61_13185</name>
</gene>
<dbReference type="Pfam" id="PF13419">
    <property type="entry name" value="HAD_2"/>
    <property type="match status" value="1"/>
</dbReference>
<dbReference type="EMBL" id="PZHR01000144">
    <property type="protein sequence ID" value="PTK56484.1"/>
    <property type="molecule type" value="Genomic_DNA"/>
</dbReference>
<evidence type="ECO:0000313" key="1">
    <source>
        <dbReference type="EMBL" id="PTK56484.1"/>
    </source>
</evidence>
<dbReference type="InterPro" id="IPR011951">
    <property type="entry name" value="HAD-SF_hydro_IA_YjjG/PynA"/>
</dbReference>
<dbReference type="InterPro" id="IPR052550">
    <property type="entry name" value="Pyrimidine_5'-ntase_YjjG"/>
</dbReference>
<dbReference type="InterPro" id="IPR036412">
    <property type="entry name" value="HAD-like_sf"/>
</dbReference>
<dbReference type="RefSeq" id="WP_107644582.1">
    <property type="nucleotide sequence ID" value="NZ_CABIWM010000014.1"/>
</dbReference>